<feature type="transmembrane region" description="Helical" evidence="1">
    <location>
        <begin position="268"/>
        <end position="286"/>
    </location>
</feature>
<accession>A0A099WVD7</accession>
<evidence type="ECO:0000313" key="4">
    <source>
        <dbReference type="Proteomes" id="UP000030146"/>
    </source>
</evidence>
<dbReference type="InterPro" id="IPR029044">
    <property type="entry name" value="Nucleotide-diphossugar_trans"/>
</dbReference>
<sequence>MDTTPTAFSIIIPVYNRPDEVRELLESLLIQTNSDFEVIIVEDGSSVCCDKEVDRFRDLLRIQYVRVPNGGPASARNIGARMAVGEYLLILDSDLVLPSGYIAAVKKGIEQTQADAFGGPDAAAEGFSPVQKAINYAMTSFFTTGGIRGGSGVRLDKFYPRSFNLGCKRSVYQQLGGFSEEMRFGEDIDFSLRLFKAGYKVCLFPEAFVFHKRRIDFKKFFRQVYNSGIARIHLQRRHPGSMKPVHMLPALFTLGCAILVIGQFFCPWSLLPLLLLALLFLLDAWHTNRSLHIAILAVPASFVQLWGYGSGFLIAFWRCYVLGHREFRAFDKTFYD</sequence>
<dbReference type="InterPro" id="IPR001173">
    <property type="entry name" value="Glyco_trans_2-like"/>
</dbReference>
<dbReference type="GeneID" id="57239698"/>
<protein>
    <submittedName>
        <fullName evidence="3">Glycosyl transferase family 2</fullName>
    </submittedName>
</protein>
<dbReference type="RefSeq" id="WP_039418771.1">
    <property type="nucleotide sequence ID" value="NZ_CALUCC010000005.1"/>
</dbReference>
<evidence type="ECO:0000256" key="1">
    <source>
        <dbReference type="SAM" id="Phobius"/>
    </source>
</evidence>
<evidence type="ECO:0000259" key="2">
    <source>
        <dbReference type="Pfam" id="PF00535"/>
    </source>
</evidence>
<dbReference type="Proteomes" id="UP000030146">
    <property type="component" value="Unassembled WGS sequence"/>
</dbReference>
<dbReference type="EMBL" id="JRAK01000057">
    <property type="protein sequence ID" value="KGN89857.1"/>
    <property type="molecule type" value="Genomic_DNA"/>
</dbReference>
<comment type="caution">
    <text evidence="3">The sequence shown here is derived from an EMBL/GenBank/DDBJ whole genome shotgun (WGS) entry which is preliminary data.</text>
</comment>
<feature type="domain" description="Glycosyltransferase 2-like" evidence="2">
    <location>
        <begin position="9"/>
        <end position="136"/>
    </location>
</feature>
<keyword evidence="1" id="KW-0812">Transmembrane</keyword>
<keyword evidence="3" id="KW-0808">Transferase</keyword>
<keyword evidence="4" id="KW-1185">Reference proteome</keyword>
<name>A0A099WVD7_9PORP</name>
<dbReference type="Gene3D" id="3.90.550.10">
    <property type="entry name" value="Spore Coat Polysaccharide Biosynthesis Protein SpsA, Chain A"/>
    <property type="match status" value="1"/>
</dbReference>
<keyword evidence="1" id="KW-1133">Transmembrane helix</keyword>
<dbReference type="GO" id="GO:0016740">
    <property type="term" value="F:transferase activity"/>
    <property type="evidence" value="ECO:0007669"/>
    <property type="project" value="UniProtKB-KW"/>
</dbReference>
<dbReference type="PANTHER" id="PTHR43685">
    <property type="entry name" value="GLYCOSYLTRANSFERASE"/>
    <property type="match status" value="1"/>
</dbReference>
<dbReference type="SUPFAM" id="SSF53448">
    <property type="entry name" value="Nucleotide-diphospho-sugar transferases"/>
    <property type="match status" value="1"/>
</dbReference>
<dbReference type="AlphaFoldDB" id="A0A099WVD7"/>
<keyword evidence="1" id="KW-0472">Membrane</keyword>
<dbReference type="InterPro" id="IPR050834">
    <property type="entry name" value="Glycosyltransf_2"/>
</dbReference>
<dbReference type="Pfam" id="PF00535">
    <property type="entry name" value="Glycos_transf_2"/>
    <property type="match status" value="1"/>
</dbReference>
<reference evidence="3 4" key="1">
    <citation type="submission" date="2014-08" db="EMBL/GenBank/DDBJ databases">
        <title>Porphyromonas gulae strain:COT-052_OH3439 Genome sequencing.</title>
        <authorList>
            <person name="Wallis C."/>
            <person name="Deusch O."/>
            <person name="O'Flynn C."/>
            <person name="Davis I."/>
            <person name="Jospin G."/>
            <person name="Darling A.E."/>
            <person name="Coil D.A."/>
            <person name="Alexiev A."/>
            <person name="Horsfall A."/>
            <person name="Kirkwood N."/>
            <person name="Harris S."/>
            <person name="Eisen J.A."/>
        </authorList>
    </citation>
    <scope>NUCLEOTIDE SEQUENCE [LARGE SCALE GENOMIC DNA]</scope>
    <source>
        <strain evidence="4">COT-052 OH3439</strain>
    </source>
</reference>
<evidence type="ECO:0000313" key="3">
    <source>
        <dbReference type="EMBL" id="KGN89857.1"/>
    </source>
</evidence>
<gene>
    <name evidence="3" type="ORF">HR15_03630</name>
</gene>
<organism evidence="3 4">
    <name type="scientific">Porphyromonas gulae</name>
    <dbReference type="NCBI Taxonomy" id="111105"/>
    <lineage>
        <taxon>Bacteria</taxon>
        <taxon>Pseudomonadati</taxon>
        <taxon>Bacteroidota</taxon>
        <taxon>Bacteroidia</taxon>
        <taxon>Bacteroidales</taxon>
        <taxon>Porphyromonadaceae</taxon>
        <taxon>Porphyromonas</taxon>
    </lineage>
</organism>
<feature type="transmembrane region" description="Helical" evidence="1">
    <location>
        <begin position="293"/>
        <end position="317"/>
    </location>
</feature>
<proteinExistence type="predicted"/>
<dbReference type="PANTHER" id="PTHR43685:SF2">
    <property type="entry name" value="GLYCOSYLTRANSFERASE 2-LIKE DOMAIN-CONTAINING PROTEIN"/>
    <property type="match status" value="1"/>
</dbReference>